<keyword evidence="2 3" id="KW-0802">TPR repeat</keyword>
<feature type="compositionally biased region" description="Polar residues" evidence="4">
    <location>
        <begin position="163"/>
        <end position="173"/>
    </location>
</feature>
<keyword evidence="7" id="KW-1185">Reference proteome</keyword>
<dbReference type="InterPro" id="IPR011990">
    <property type="entry name" value="TPR-like_helical_dom_sf"/>
</dbReference>
<dbReference type="Proteomes" id="UP000198757">
    <property type="component" value="Unassembled WGS sequence"/>
</dbReference>
<proteinExistence type="predicted"/>
<dbReference type="STRING" id="1285928.SAMN04487894_103343"/>
<evidence type="ECO:0000256" key="3">
    <source>
        <dbReference type="PROSITE-ProRule" id="PRU00339"/>
    </source>
</evidence>
<evidence type="ECO:0000313" key="6">
    <source>
        <dbReference type="EMBL" id="SDC69510.1"/>
    </source>
</evidence>
<feature type="repeat" description="TPR" evidence="3">
    <location>
        <begin position="92"/>
        <end position="125"/>
    </location>
</feature>
<dbReference type="PROSITE" id="PS50293">
    <property type="entry name" value="TPR_REGION"/>
    <property type="match status" value="1"/>
</dbReference>
<dbReference type="GO" id="GO:0006620">
    <property type="term" value="P:post-translational protein targeting to endoplasmic reticulum membrane"/>
    <property type="evidence" value="ECO:0007669"/>
    <property type="project" value="TreeGrafter"/>
</dbReference>
<dbReference type="OrthoDB" id="1525165at2"/>
<keyword evidence="1" id="KW-0677">Repeat</keyword>
<feature type="compositionally biased region" description="Basic and acidic residues" evidence="4">
    <location>
        <begin position="174"/>
        <end position="202"/>
    </location>
</feature>
<organism evidence="6 7">
    <name type="scientific">Niabella drilacis (strain DSM 25811 / CCM 8410 / CCUG 62505 / LMG 26954 / E90)</name>
    <dbReference type="NCBI Taxonomy" id="1285928"/>
    <lineage>
        <taxon>Bacteria</taxon>
        <taxon>Pseudomonadati</taxon>
        <taxon>Bacteroidota</taxon>
        <taxon>Chitinophagia</taxon>
        <taxon>Chitinophagales</taxon>
        <taxon>Chitinophagaceae</taxon>
        <taxon>Niabella</taxon>
    </lineage>
</organism>
<sequence>MKHHFLFLLSLITLPLLAQNGSDLVKKGNDYYREGKMNDAVKAYDKAIQGPHQYIALLNKGNALYRLKKYDDAVKTYQQAAASANTDTGLRSAAFYNTGVVYSSQNKLEESIEAYKNALRLNSNDVKARENLQKALLEKKKQGGGGGGGQNKKEESPKPSKSRLNQNQAQNQLDKLENKEKNTQQRISEDKSQYGTSREKDW</sequence>
<dbReference type="InterPro" id="IPR047150">
    <property type="entry name" value="SGT"/>
</dbReference>
<dbReference type="RefSeq" id="WP_090389507.1">
    <property type="nucleotide sequence ID" value="NZ_FMZO01000003.1"/>
</dbReference>
<dbReference type="SMART" id="SM00028">
    <property type="entry name" value="TPR"/>
    <property type="match status" value="3"/>
</dbReference>
<dbReference type="GO" id="GO:0016020">
    <property type="term" value="C:membrane"/>
    <property type="evidence" value="ECO:0007669"/>
    <property type="project" value="TreeGrafter"/>
</dbReference>
<dbReference type="PANTHER" id="PTHR45831">
    <property type="entry name" value="LD24721P"/>
    <property type="match status" value="1"/>
</dbReference>
<dbReference type="GO" id="GO:0072380">
    <property type="term" value="C:TRC complex"/>
    <property type="evidence" value="ECO:0007669"/>
    <property type="project" value="TreeGrafter"/>
</dbReference>
<accession>A0A1G6NNH5</accession>
<keyword evidence="5" id="KW-0732">Signal</keyword>
<evidence type="ECO:0000256" key="1">
    <source>
        <dbReference type="ARBA" id="ARBA00022737"/>
    </source>
</evidence>
<evidence type="ECO:0000256" key="2">
    <source>
        <dbReference type="ARBA" id="ARBA00022803"/>
    </source>
</evidence>
<gene>
    <name evidence="6" type="ORF">SAMN04487894_103343</name>
</gene>
<dbReference type="Gene3D" id="1.25.40.10">
    <property type="entry name" value="Tetratricopeptide repeat domain"/>
    <property type="match status" value="2"/>
</dbReference>
<dbReference type="GO" id="GO:0060090">
    <property type="term" value="F:molecular adaptor activity"/>
    <property type="evidence" value="ECO:0007669"/>
    <property type="project" value="TreeGrafter"/>
</dbReference>
<dbReference type="EMBL" id="FMZO01000003">
    <property type="protein sequence ID" value="SDC69510.1"/>
    <property type="molecule type" value="Genomic_DNA"/>
</dbReference>
<evidence type="ECO:0000256" key="4">
    <source>
        <dbReference type="SAM" id="MobiDB-lite"/>
    </source>
</evidence>
<dbReference type="SUPFAM" id="SSF48452">
    <property type="entry name" value="TPR-like"/>
    <property type="match status" value="1"/>
</dbReference>
<dbReference type="PROSITE" id="PS50005">
    <property type="entry name" value="TPR"/>
    <property type="match status" value="1"/>
</dbReference>
<feature type="chain" id="PRO_5011431989" evidence="5">
    <location>
        <begin position="19"/>
        <end position="202"/>
    </location>
</feature>
<protein>
    <submittedName>
        <fullName evidence="6">Tetratricopeptide repeat-containing protein</fullName>
    </submittedName>
</protein>
<dbReference type="Pfam" id="PF13424">
    <property type="entry name" value="TPR_12"/>
    <property type="match status" value="1"/>
</dbReference>
<dbReference type="PANTHER" id="PTHR45831:SF2">
    <property type="entry name" value="LD24721P"/>
    <property type="match status" value="1"/>
</dbReference>
<name>A0A1G6NNH5_NIADE</name>
<dbReference type="InterPro" id="IPR019734">
    <property type="entry name" value="TPR_rpt"/>
</dbReference>
<feature type="region of interest" description="Disordered" evidence="4">
    <location>
        <begin position="137"/>
        <end position="202"/>
    </location>
</feature>
<evidence type="ECO:0000313" key="7">
    <source>
        <dbReference type="Proteomes" id="UP000198757"/>
    </source>
</evidence>
<reference evidence="7" key="1">
    <citation type="submission" date="2016-10" db="EMBL/GenBank/DDBJ databases">
        <authorList>
            <person name="Varghese N."/>
            <person name="Submissions S."/>
        </authorList>
    </citation>
    <scope>NUCLEOTIDE SEQUENCE [LARGE SCALE GENOMIC DNA]</scope>
    <source>
        <strain evidence="7">DSM 25811 / CCM 8410 / LMG 26954 / E90</strain>
    </source>
</reference>
<feature type="signal peptide" evidence="5">
    <location>
        <begin position="1"/>
        <end position="18"/>
    </location>
</feature>
<evidence type="ECO:0000256" key="5">
    <source>
        <dbReference type="SAM" id="SignalP"/>
    </source>
</evidence>
<dbReference type="AlphaFoldDB" id="A0A1G6NNH5"/>